<accession>A0A9W8CY47</accession>
<dbReference type="GO" id="GO:0006020">
    <property type="term" value="P:inositol metabolic process"/>
    <property type="evidence" value="ECO:0007669"/>
    <property type="project" value="TreeGrafter"/>
</dbReference>
<comment type="similarity">
    <text evidence="3 8">Belongs to the inositol monophosphatase superfamily.</text>
</comment>
<dbReference type="GO" id="GO:0046854">
    <property type="term" value="P:phosphatidylinositol phosphate biosynthetic process"/>
    <property type="evidence" value="ECO:0007669"/>
    <property type="project" value="InterPro"/>
</dbReference>
<dbReference type="PROSITE" id="PS00629">
    <property type="entry name" value="IMP_1"/>
    <property type="match status" value="1"/>
</dbReference>
<reference evidence="9" key="1">
    <citation type="submission" date="2022-07" db="EMBL/GenBank/DDBJ databases">
        <title>Phylogenomic reconstructions and comparative analyses of Kickxellomycotina fungi.</title>
        <authorList>
            <person name="Reynolds N.K."/>
            <person name="Stajich J.E."/>
            <person name="Barry K."/>
            <person name="Grigoriev I.V."/>
            <person name="Crous P."/>
            <person name="Smith M.E."/>
        </authorList>
    </citation>
    <scope>NUCLEOTIDE SEQUENCE</scope>
    <source>
        <strain evidence="9">BCRC 34381</strain>
    </source>
</reference>
<dbReference type="AlphaFoldDB" id="A0A9W8CY47"/>
<dbReference type="PANTHER" id="PTHR20854">
    <property type="entry name" value="INOSITOL MONOPHOSPHATASE"/>
    <property type="match status" value="1"/>
</dbReference>
<dbReference type="Proteomes" id="UP001143981">
    <property type="component" value="Unassembled WGS sequence"/>
</dbReference>
<keyword evidence="4 7" id="KW-0479">Metal-binding</keyword>
<evidence type="ECO:0000256" key="2">
    <source>
        <dbReference type="ARBA" id="ARBA00001946"/>
    </source>
</evidence>
<evidence type="ECO:0000256" key="5">
    <source>
        <dbReference type="ARBA" id="ARBA00022801"/>
    </source>
</evidence>
<dbReference type="InterPro" id="IPR033942">
    <property type="entry name" value="IMPase"/>
</dbReference>
<comment type="cofactor">
    <cofactor evidence="2 7 8">
        <name>Mg(2+)</name>
        <dbReference type="ChEBI" id="CHEBI:18420"/>
    </cofactor>
</comment>
<dbReference type="InterPro" id="IPR000760">
    <property type="entry name" value="Inositol_monophosphatase-like"/>
</dbReference>
<dbReference type="GO" id="GO:0007165">
    <property type="term" value="P:signal transduction"/>
    <property type="evidence" value="ECO:0007669"/>
    <property type="project" value="TreeGrafter"/>
</dbReference>
<name>A0A9W8CY47_9FUNG</name>
<evidence type="ECO:0000256" key="1">
    <source>
        <dbReference type="ARBA" id="ARBA00001033"/>
    </source>
</evidence>
<evidence type="ECO:0000256" key="6">
    <source>
        <dbReference type="ARBA" id="ARBA00022842"/>
    </source>
</evidence>
<dbReference type="Pfam" id="PF00459">
    <property type="entry name" value="Inositol_P"/>
    <property type="match status" value="1"/>
</dbReference>
<dbReference type="SUPFAM" id="SSF56655">
    <property type="entry name" value="Carbohydrate phosphatase"/>
    <property type="match status" value="1"/>
</dbReference>
<evidence type="ECO:0000313" key="9">
    <source>
        <dbReference type="EMBL" id="KAJ1729389.1"/>
    </source>
</evidence>
<proteinExistence type="inferred from homology"/>
<dbReference type="PROSITE" id="PS00630">
    <property type="entry name" value="IMP_2"/>
    <property type="match status" value="1"/>
</dbReference>
<keyword evidence="10" id="KW-1185">Reference proteome</keyword>
<keyword evidence="6 7" id="KW-0460">Magnesium</keyword>
<keyword evidence="5 8" id="KW-0378">Hydrolase</keyword>
<organism evidence="9 10">
    <name type="scientific">Coemansia biformis</name>
    <dbReference type="NCBI Taxonomy" id="1286918"/>
    <lineage>
        <taxon>Eukaryota</taxon>
        <taxon>Fungi</taxon>
        <taxon>Fungi incertae sedis</taxon>
        <taxon>Zoopagomycota</taxon>
        <taxon>Kickxellomycotina</taxon>
        <taxon>Kickxellomycetes</taxon>
        <taxon>Kickxellales</taxon>
        <taxon>Kickxellaceae</taxon>
        <taxon>Coemansia</taxon>
    </lineage>
</organism>
<feature type="binding site" evidence="7">
    <location>
        <position position="106"/>
    </location>
    <ligand>
        <name>Mg(2+)</name>
        <dbReference type="ChEBI" id="CHEBI:18420"/>
        <label>1</label>
        <note>catalytic</note>
    </ligand>
</feature>
<dbReference type="PANTHER" id="PTHR20854:SF4">
    <property type="entry name" value="INOSITOL-1-MONOPHOSPHATASE-RELATED"/>
    <property type="match status" value="1"/>
</dbReference>
<dbReference type="InterPro" id="IPR020550">
    <property type="entry name" value="Inositol_monophosphatase_CS"/>
</dbReference>
<feature type="binding site" evidence="7">
    <location>
        <position position="85"/>
    </location>
    <ligand>
        <name>Mg(2+)</name>
        <dbReference type="ChEBI" id="CHEBI:18420"/>
        <label>1</label>
        <note>catalytic</note>
    </ligand>
</feature>
<gene>
    <name evidence="9" type="ORF">LPJ61_003545</name>
</gene>
<feature type="binding site" evidence="7">
    <location>
        <position position="248"/>
    </location>
    <ligand>
        <name>Mg(2+)</name>
        <dbReference type="ChEBI" id="CHEBI:18420"/>
        <label>1</label>
        <note>catalytic</note>
    </ligand>
</feature>
<dbReference type="EC" id="3.1.3.25" evidence="8"/>
<dbReference type="PRINTS" id="PR00377">
    <property type="entry name" value="IMPHPHTASES"/>
</dbReference>
<dbReference type="Gene3D" id="3.40.190.80">
    <property type="match status" value="1"/>
</dbReference>
<dbReference type="EMBL" id="JANBOI010000622">
    <property type="protein sequence ID" value="KAJ1729389.1"/>
    <property type="molecule type" value="Genomic_DNA"/>
</dbReference>
<evidence type="ECO:0000256" key="8">
    <source>
        <dbReference type="RuleBase" id="RU364068"/>
    </source>
</evidence>
<sequence length="333" mass="36001">MPVQNTSSEALQAYLDTAVALAREVGPAFKDGFWRTGQFASNSDYAAEGKLGNEADCVTAVDRYIEQTIFARLRTIYPKHRFVGEETTAEDGNGYEVTDDPTWIVDPVDGTNNFVHHFPFTGISIGVAINREPVVGVVYLPVLDELYTAARGLGAHLNGKPLPVVRPPALTTPTSLSQCSLVTEHGSDRSAAVIKSRLDSFTRLLLDKEHGGACLQNLRVTGSATSDLTLVAKGVAEMYWECGPHAWDFAAGVVILLEAGGAVFDGAGWWGVDIPECDKSPQPFNLWNRKILAIRHVPDLPGKPGSGRELQRRLAGELLGHVQDIPYSPDGGH</sequence>
<dbReference type="GO" id="GO:0008934">
    <property type="term" value="F:inositol monophosphate 1-phosphatase activity"/>
    <property type="evidence" value="ECO:0007669"/>
    <property type="project" value="InterPro"/>
</dbReference>
<comment type="pathway">
    <text evidence="8">Polyol metabolism; myo-inositol biosynthesis; myo-inositol from D-glucose 6-phosphate: step 2/2.</text>
</comment>
<dbReference type="OrthoDB" id="10254945at2759"/>
<dbReference type="GO" id="GO:0046872">
    <property type="term" value="F:metal ion binding"/>
    <property type="evidence" value="ECO:0007669"/>
    <property type="project" value="UniProtKB-KW"/>
</dbReference>
<evidence type="ECO:0000256" key="4">
    <source>
        <dbReference type="ARBA" id="ARBA00022723"/>
    </source>
</evidence>
<protein>
    <recommendedName>
        <fullName evidence="8">Inositol-1-monophosphatase</fullName>
        <ecNumber evidence="8">3.1.3.25</ecNumber>
    </recommendedName>
</protein>
<evidence type="ECO:0000313" key="10">
    <source>
        <dbReference type="Proteomes" id="UP001143981"/>
    </source>
</evidence>
<dbReference type="InterPro" id="IPR020583">
    <property type="entry name" value="Inositol_monoP_metal-BS"/>
</dbReference>
<dbReference type="CDD" id="cd01639">
    <property type="entry name" value="IMPase"/>
    <property type="match status" value="1"/>
</dbReference>
<evidence type="ECO:0000256" key="7">
    <source>
        <dbReference type="PIRSR" id="PIRSR600760-2"/>
    </source>
</evidence>
<comment type="catalytic activity">
    <reaction evidence="1 8">
        <text>a myo-inositol phosphate + H2O = myo-inositol + phosphate</text>
        <dbReference type="Rhea" id="RHEA:24056"/>
        <dbReference type="ChEBI" id="CHEBI:15377"/>
        <dbReference type="ChEBI" id="CHEBI:17268"/>
        <dbReference type="ChEBI" id="CHEBI:43474"/>
        <dbReference type="ChEBI" id="CHEBI:84139"/>
        <dbReference type="EC" id="3.1.3.25"/>
    </reaction>
</comment>
<comment type="caution">
    <text evidence="9">The sequence shown here is derived from an EMBL/GenBank/DDBJ whole genome shotgun (WGS) entry which is preliminary data.</text>
</comment>
<evidence type="ECO:0000256" key="3">
    <source>
        <dbReference type="ARBA" id="ARBA00009759"/>
    </source>
</evidence>
<dbReference type="Gene3D" id="3.30.540.10">
    <property type="entry name" value="Fructose-1,6-Bisphosphatase, subunit A, domain 1"/>
    <property type="match status" value="1"/>
</dbReference>
<dbReference type="FunFam" id="3.30.540.10:FF:000004">
    <property type="entry name" value="Inositol-1-monophosphatase"/>
    <property type="match status" value="1"/>
</dbReference>
<feature type="binding site" evidence="7">
    <location>
        <position position="109"/>
    </location>
    <ligand>
        <name>Mg(2+)</name>
        <dbReference type="ChEBI" id="CHEBI:18420"/>
        <label>1</label>
        <note>catalytic</note>
    </ligand>
</feature>